<accession>A0A9W4GJ78</accession>
<keyword evidence="4" id="KW-0808">Transferase</keyword>
<evidence type="ECO:0000256" key="7">
    <source>
        <dbReference type="ARBA" id="ARBA00022771"/>
    </source>
</evidence>
<sequence length="501" mass="54837">MAASTVVFASSHRYKSPSAGSNISLLTLYLLFTFAIITSAMSISSTDDASAVPDSEETFVLFLNESTLYDEKIYSVAPLTYAAGKHQNSVAISTFEIRGNINLVRSTADNISDSDMAFISCDTENEQKAAGDLLVFAADKKPQAIVLYSKDKETCTYTNDNGYQSVYSMISKRDSLELVTIFNSDSALLQAMISSNTSEPSDATKDNVSTQGGPAPTTAVAMSILYSITGIITLLFLIIIATGAIRAHRHPERYGLRNTGMPGQSRAKGLARAILDTIPIVKYGGTTTDKMETELEAGNRDVKDFNVTNENAMEKPEILVPTSKALEQGNYPIKAENLGCSICTEDFLIGEDLRVLPCHHQYHPACIDPWLLNVSGTCPLCRYDLRPNTTLASSEGASEGYELPPPLSAIENNSHSSDYDVANRHRYPLARFLDRNRLRHAPPDERIAALRQLRHHSRAEAGQSTTEDAEERIRSVSLAQRLKDAFRITTRTQSVATLPST</sequence>
<dbReference type="AlphaFoldDB" id="A0A9W4GJ78"/>
<dbReference type="InterPro" id="IPR001841">
    <property type="entry name" value="Znf_RING"/>
</dbReference>
<evidence type="ECO:0000256" key="11">
    <source>
        <dbReference type="ARBA" id="ARBA00023136"/>
    </source>
</evidence>
<evidence type="ECO:0000256" key="5">
    <source>
        <dbReference type="ARBA" id="ARBA00022692"/>
    </source>
</evidence>
<keyword evidence="8" id="KW-0833">Ubl conjugation pathway</keyword>
<evidence type="ECO:0000259" key="14">
    <source>
        <dbReference type="PROSITE" id="PS50089"/>
    </source>
</evidence>
<evidence type="ECO:0000256" key="4">
    <source>
        <dbReference type="ARBA" id="ARBA00022679"/>
    </source>
</evidence>
<dbReference type="EC" id="2.3.2.27" evidence="3"/>
<dbReference type="PANTHER" id="PTHR45977:SF4">
    <property type="entry name" value="RING-TYPE DOMAIN-CONTAINING PROTEIN"/>
    <property type="match status" value="1"/>
</dbReference>
<keyword evidence="11 13" id="KW-0472">Membrane</keyword>
<name>A0A9W4GJ78_BLUGR</name>
<evidence type="ECO:0000256" key="8">
    <source>
        <dbReference type="ARBA" id="ARBA00022786"/>
    </source>
</evidence>
<dbReference type="GO" id="GO:0006511">
    <property type="term" value="P:ubiquitin-dependent protein catabolic process"/>
    <property type="evidence" value="ECO:0007669"/>
    <property type="project" value="TreeGrafter"/>
</dbReference>
<dbReference type="GO" id="GO:0061630">
    <property type="term" value="F:ubiquitin protein ligase activity"/>
    <property type="evidence" value="ECO:0007669"/>
    <property type="project" value="UniProtKB-EC"/>
</dbReference>
<evidence type="ECO:0000313" key="16">
    <source>
        <dbReference type="Proteomes" id="UP000683417"/>
    </source>
</evidence>
<dbReference type="PROSITE" id="PS50089">
    <property type="entry name" value="ZF_RING_2"/>
    <property type="match status" value="1"/>
</dbReference>
<evidence type="ECO:0000256" key="6">
    <source>
        <dbReference type="ARBA" id="ARBA00022723"/>
    </source>
</evidence>
<comment type="caution">
    <text evidence="15">The sequence shown here is derived from an EMBL/GenBank/DDBJ whole genome shotgun (WGS) entry which is preliminary data.</text>
</comment>
<protein>
    <recommendedName>
        <fullName evidence="3">RING-type E3 ubiquitin transferase</fullName>
        <ecNumber evidence="3">2.3.2.27</ecNumber>
    </recommendedName>
</protein>
<evidence type="ECO:0000256" key="13">
    <source>
        <dbReference type="SAM" id="Phobius"/>
    </source>
</evidence>
<keyword evidence="9" id="KW-0862">Zinc</keyword>
<feature type="transmembrane region" description="Helical" evidence="13">
    <location>
        <begin position="23"/>
        <end position="43"/>
    </location>
</feature>
<keyword evidence="6" id="KW-0479">Metal-binding</keyword>
<evidence type="ECO:0000256" key="3">
    <source>
        <dbReference type="ARBA" id="ARBA00012483"/>
    </source>
</evidence>
<reference evidence="15" key="1">
    <citation type="submission" date="2020-10" db="EMBL/GenBank/DDBJ databases">
        <authorList>
            <person name="Muller C M."/>
        </authorList>
    </citation>
    <scope>NUCLEOTIDE SEQUENCE</scope>
    <source>
        <strain evidence="15">THUN-12</strain>
    </source>
</reference>
<dbReference type="GO" id="GO:0016567">
    <property type="term" value="P:protein ubiquitination"/>
    <property type="evidence" value="ECO:0007669"/>
    <property type="project" value="TreeGrafter"/>
</dbReference>
<evidence type="ECO:0000256" key="9">
    <source>
        <dbReference type="ARBA" id="ARBA00022833"/>
    </source>
</evidence>
<evidence type="ECO:0000256" key="2">
    <source>
        <dbReference type="ARBA" id="ARBA00004141"/>
    </source>
</evidence>
<comment type="catalytic activity">
    <reaction evidence="1">
        <text>S-ubiquitinyl-[E2 ubiquitin-conjugating enzyme]-L-cysteine + [acceptor protein]-L-lysine = [E2 ubiquitin-conjugating enzyme]-L-cysteine + N(6)-ubiquitinyl-[acceptor protein]-L-lysine.</text>
        <dbReference type="EC" id="2.3.2.27"/>
    </reaction>
</comment>
<feature type="transmembrane region" description="Helical" evidence="13">
    <location>
        <begin position="224"/>
        <end position="245"/>
    </location>
</feature>
<dbReference type="EMBL" id="CAJHIT010000009">
    <property type="protein sequence ID" value="CAD6505640.1"/>
    <property type="molecule type" value="Genomic_DNA"/>
</dbReference>
<dbReference type="GO" id="GO:0016020">
    <property type="term" value="C:membrane"/>
    <property type="evidence" value="ECO:0007669"/>
    <property type="project" value="UniProtKB-SubCell"/>
</dbReference>
<dbReference type="CDD" id="cd16454">
    <property type="entry name" value="RING-H2_PA-TM-RING"/>
    <property type="match status" value="1"/>
</dbReference>
<dbReference type="Proteomes" id="UP000683417">
    <property type="component" value="Unassembled WGS sequence"/>
</dbReference>
<dbReference type="PANTHER" id="PTHR45977">
    <property type="entry name" value="TARGET OF ERK KINASE MPK-1"/>
    <property type="match status" value="1"/>
</dbReference>
<evidence type="ECO:0000256" key="10">
    <source>
        <dbReference type="ARBA" id="ARBA00022989"/>
    </source>
</evidence>
<keyword evidence="5 13" id="KW-0812">Transmembrane</keyword>
<dbReference type="GO" id="GO:0008270">
    <property type="term" value="F:zinc ion binding"/>
    <property type="evidence" value="ECO:0007669"/>
    <property type="project" value="UniProtKB-KW"/>
</dbReference>
<organism evidence="15 16">
    <name type="scientific">Blumeria graminis f. sp. triticale</name>
    <dbReference type="NCBI Taxonomy" id="1689686"/>
    <lineage>
        <taxon>Eukaryota</taxon>
        <taxon>Fungi</taxon>
        <taxon>Dikarya</taxon>
        <taxon>Ascomycota</taxon>
        <taxon>Pezizomycotina</taxon>
        <taxon>Leotiomycetes</taxon>
        <taxon>Erysiphales</taxon>
        <taxon>Erysiphaceae</taxon>
        <taxon>Blumeria</taxon>
    </lineage>
</organism>
<comment type="subcellular location">
    <subcellularLocation>
        <location evidence="2">Membrane</location>
        <topology evidence="2">Multi-pass membrane protein</topology>
    </subcellularLocation>
</comment>
<keyword evidence="7 12" id="KW-0863">Zinc-finger</keyword>
<gene>
    <name evidence="15" type="ORF">BGTH12_LOCUS6998</name>
</gene>
<proteinExistence type="predicted"/>
<dbReference type="SMART" id="SM00184">
    <property type="entry name" value="RING"/>
    <property type="match status" value="1"/>
</dbReference>
<keyword evidence="10 13" id="KW-1133">Transmembrane helix</keyword>
<feature type="domain" description="RING-type" evidence="14">
    <location>
        <begin position="340"/>
        <end position="382"/>
    </location>
</feature>
<dbReference type="Pfam" id="PF13639">
    <property type="entry name" value="zf-RING_2"/>
    <property type="match status" value="1"/>
</dbReference>
<evidence type="ECO:0000256" key="12">
    <source>
        <dbReference type="PROSITE-ProRule" id="PRU00175"/>
    </source>
</evidence>
<evidence type="ECO:0000313" key="15">
    <source>
        <dbReference type="EMBL" id="CAD6505640.1"/>
    </source>
</evidence>
<evidence type="ECO:0000256" key="1">
    <source>
        <dbReference type="ARBA" id="ARBA00000900"/>
    </source>
</evidence>